<protein>
    <submittedName>
        <fullName evidence="1">Uncharacterized protein</fullName>
    </submittedName>
</protein>
<gene>
    <name evidence="1" type="ORF">J2W98_000962</name>
</gene>
<keyword evidence="2" id="KW-1185">Reference proteome</keyword>
<accession>A0ABU1QBX6</accession>
<reference evidence="1 2" key="1">
    <citation type="submission" date="2023-07" db="EMBL/GenBank/DDBJ databases">
        <title>Sorghum-associated microbial communities from plants grown in Nebraska, USA.</title>
        <authorList>
            <person name="Schachtman D."/>
        </authorList>
    </citation>
    <scope>NUCLEOTIDE SEQUENCE [LARGE SCALE GENOMIC DNA]</scope>
    <source>
        <strain evidence="1 2">BE143</strain>
    </source>
</reference>
<proteinExistence type="predicted"/>
<dbReference type="EMBL" id="JAVDUG010000001">
    <property type="protein sequence ID" value="MDR6776715.1"/>
    <property type="molecule type" value="Genomic_DNA"/>
</dbReference>
<name>A0ABU1QBX6_9BACL</name>
<comment type="caution">
    <text evidence="1">The sequence shown here is derived from an EMBL/GenBank/DDBJ whole genome shotgun (WGS) entry which is preliminary data.</text>
</comment>
<dbReference type="Proteomes" id="UP001266807">
    <property type="component" value="Unassembled WGS sequence"/>
</dbReference>
<organism evidence="1 2">
    <name type="scientific">Paenibacillus peoriae</name>
    <dbReference type="NCBI Taxonomy" id="59893"/>
    <lineage>
        <taxon>Bacteria</taxon>
        <taxon>Bacillati</taxon>
        <taxon>Bacillota</taxon>
        <taxon>Bacilli</taxon>
        <taxon>Bacillales</taxon>
        <taxon>Paenibacillaceae</taxon>
        <taxon>Paenibacillus</taxon>
    </lineage>
</organism>
<evidence type="ECO:0000313" key="1">
    <source>
        <dbReference type="EMBL" id="MDR6776715.1"/>
    </source>
</evidence>
<evidence type="ECO:0000313" key="2">
    <source>
        <dbReference type="Proteomes" id="UP001266807"/>
    </source>
</evidence>
<sequence length="47" mass="5310">MNFGTSKDGTSKDETSKDQLGKVQKYLFCDIGCGEKPSYNKRVENDF</sequence>